<keyword evidence="1 6" id="KW-0597">Phosphoprotein</keyword>
<feature type="DNA-binding region" description="OmpR/PhoB-type" evidence="7">
    <location>
        <begin position="133"/>
        <end position="231"/>
    </location>
</feature>
<feature type="modified residue" description="4-aspartylphosphate" evidence="6">
    <location>
        <position position="54"/>
    </location>
</feature>
<dbReference type="InterPro" id="IPR011006">
    <property type="entry name" value="CheY-like_superfamily"/>
</dbReference>
<evidence type="ECO:0000313" key="10">
    <source>
        <dbReference type="EMBL" id="MFC7747153.1"/>
    </source>
</evidence>
<dbReference type="Pfam" id="PF00486">
    <property type="entry name" value="Trans_reg_C"/>
    <property type="match status" value="1"/>
</dbReference>
<dbReference type="InterPro" id="IPR001789">
    <property type="entry name" value="Sig_transdc_resp-reg_receiver"/>
</dbReference>
<dbReference type="PROSITE" id="PS50110">
    <property type="entry name" value="RESPONSE_REGULATORY"/>
    <property type="match status" value="1"/>
</dbReference>
<keyword evidence="4 7" id="KW-0238">DNA-binding</keyword>
<evidence type="ECO:0000256" key="3">
    <source>
        <dbReference type="ARBA" id="ARBA00023015"/>
    </source>
</evidence>
<evidence type="ECO:0000313" key="11">
    <source>
        <dbReference type="Proteomes" id="UP001596620"/>
    </source>
</evidence>
<comment type="caution">
    <text evidence="10">The sequence shown here is derived from an EMBL/GenBank/DDBJ whole genome shotgun (WGS) entry which is preliminary data.</text>
</comment>
<dbReference type="CDD" id="cd17624">
    <property type="entry name" value="REC_OmpR_PmrA-like"/>
    <property type="match status" value="1"/>
</dbReference>
<dbReference type="RefSeq" id="WP_382358672.1">
    <property type="nucleotide sequence ID" value="NZ_JBHTGR010000015.1"/>
</dbReference>
<protein>
    <submittedName>
        <fullName evidence="10">Response regulator transcription factor</fullName>
    </submittedName>
</protein>
<evidence type="ECO:0000256" key="4">
    <source>
        <dbReference type="ARBA" id="ARBA00023125"/>
    </source>
</evidence>
<proteinExistence type="predicted"/>
<evidence type="ECO:0000256" key="2">
    <source>
        <dbReference type="ARBA" id="ARBA00023012"/>
    </source>
</evidence>
<evidence type="ECO:0000259" key="9">
    <source>
        <dbReference type="PROSITE" id="PS51755"/>
    </source>
</evidence>
<dbReference type="Proteomes" id="UP001596620">
    <property type="component" value="Unassembled WGS sequence"/>
</dbReference>
<dbReference type="Gene3D" id="1.10.10.10">
    <property type="entry name" value="Winged helix-like DNA-binding domain superfamily/Winged helix DNA-binding domain"/>
    <property type="match status" value="1"/>
</dbReference>
<dbReference type="SMART" id="SM00862">
    <property type="entry name" value="Trans_reg_C"/>
    <property type="match status" value="1"/>
</dbReference>
<dbReference type="Gene3D" id="3.40.50.2300">
    <property type="match status" value="1"/>
</dbReference>
<dbReference type="SMART" id="SM00448">
    <property type="entry name" value="REC"/>
    <property type="match status" value="1"/>
</dbReference>
<name>A0ABW2UW17_9BACI</name>
<dbReference type="SUPFAM" id="SSF52172">
    <property type="entry name" value="CheY-like"/>
    <property type="match status" value="1"/>
</dbReference>
<dbReference type="InterPro" id="IPR001867">
    <property type="entry name" value="OmpR/PhoB-type_DNA-bd"/>
</dbReference>
<dbReference type="PROSITE" id="PS51755">
    <property type="entry name" value="OMPR_PHOB"/>
    <property type="match status" value="1"/>
</dbReference>
<organism evidence="10 11">
    <name type="scientific">Lentibacillus kimchii</name>
    <dbReference type="NCBI Taxonomy" id="1542911"/>
    <lineage>
        <taxon>Bacteria</taxon>
        <taxon>Bacillati</taxon>
        <taxon>Bacillota</taxon>
        <taxon>Bacilli</taxon>
        <taxon>Bacillales</taxon>
        <taxon>Bacillaceae</taxon>
        <taxon>Lentibacillus</taxon>
    </lineage>
</organism>
<evidence type="ECO:0000256" key="6">
    <source>
        <dbReference type="PROSITE-ProRule" id="PRU00169"/>
    </source>
</evidence>
<feature type="domain" description="Response regulatory" evidence="8">
    <location>
        <begin position="5"/>
        <end position="119"/>
    </location>
</feature>
<dbReference type="EMBL" id="JBHTGR010000015">
    <property type="protein sequence ID" value="MFC7747153.1"/>
    <property type="molecule type" value="Genomic_DNA"/>
</dbReference>
<evidence type="ECO:0000256" key="5">
    <source>
        <dbReference type="ARBA" id="ARBA00023163"/>
    </source>
</evidence>
<accession>A0ABW2UW17</accession>
<reference evidence="11" key="1">
    <citation type="journal article" date="2019" name="Int. J. Syst. Evol. Microbiol.">
        <title>The Global Catalogue of Microorganisms (GCM) 10K type strain sequencing project: providing services to taxonomists for standard genome sequencing and annotation.</title>
        <authorList>
            <consortium name="The Broad Institute Genomics Platform"/>
            <consortium name="The Broad Institute Genome Sequencing Center for Infectious Disease"/>
            <person name="Wu L."/>
            <person name="Ma J."/>
        </authorList>
    </citation>
    <scope>NUCLEOTIDE SEQUENCE [LARGE SCALE GENOMIC DNA]</scope>
    <source>
        <strain evidence="11">JCM 30234</strain>
    </source>
</reference>
<dbReference type="PANTHER" id="PTHR48111:SF22">
    <property type="entry name" value="REGULATOR OF RPOS"/>
    <property type="match status" value="1"/>
</dbReference>
<dbReference type="Pfam" id="PF00072">
    <property type="entry name" value="Response_reg"/>
    <property type="match status" value="1"/>
</dbReference>
<dbReference type="Gene3D" id="6.10.250.690">
    <property type="match status" value="1"/>
</dbReference>
<keyword evidence="2" id="KW-0902">Two-component regulatory system</keyword>
<evidence type="ECO:0000256" key="7">
    <source>
        <dbReference type="PROSITE-ProRule" id="PRU01091"/>
    </source>
</evidence>
<sequence length="234" mass="26842">MSEENILIVEDEARIARVISLELQHEGYVTESVSTGQKALRKLSSTSWDLILLDIMLPEMSGMEVLRRLRAENNTVPVIILTAKDTTPDKVSGLDLGANDYVTKPFEIEELLARIRACLRSYQSQQQSSPFESHTIMVGDLTVNLNTRMVQREDQSIDLTPKEFDLLTYLMKNENQVLEREQIIVNVWGYDYVGETNVVDVYIRYLRRKIDKGFQQSYIQTIRGVGYSMRADPS</sequence>
<keyword evidence="11" id="KW-1185">Reference proteome</keyword>
<dbReference type="PANTHER" id="PTHR48111">
    <property type="entry name" value="REGULATOR OF RPOS"/>
    <property type="match status" value="1"/>
</dbReference>
<dbReference type="CDD" id="cd00383">
    <property type="entry name" value="trans_reg_C"/>
    <property type="match status" value="1"/>
</dbReference>
<gene>
    <name evidence="10" type="ORF">ACFQU8_07875</name>
</gene>
<feature type="domain" description="OmpR/PhoB-type" evidence="9">
    <location>
        <begin position="133"/>
        <end position="231"/>
    </location>
</feature>
<keyword evidence="3" id="KW-0805">Transcription regulation</keyword>
<dbReference type="InterPro" id="IPR039420">
    <property type="entry name" value="WalR-like"/>
</dbReference>
<evidence type="ECO:0000256" key="1">
    <source>
        <dbReference type="ARBA" id="ARBA00022553"/>
    </source>
</evidence>
<keyword evidence="5" id="KW-0804">Transcription</keyword>
<evidence type="ECO:0000259" key="8">
    <source>
        <dbReference type="PROSITE" id="PS50110"/>
    </source>
</evidence>
<dbReference type="InterPro" id="IPR036388">
    <property type="entry name" value="WH-like_DNA-bd_sf"/>
</dbReference>